<comment type="caution">
    <text evidence="2">The sequence shown here is derived from an EMBL/GenBank/DDBJ whole genome shotgun (WGS) entry which is preliminary data.</text>
</comment>
<feature type="domain" description="DUF11" evidence="1">
    <location>
        <begin position="3"/>
        <end position="119"/>
    </location>
</feature>
<feature type="non-terminal residue" evidence="2">
    <location>
        <position position="1"/>
    </location>
</feature>
<evidence type="ECO:0000313" key="3">
    <source>
        <dbReference type="Proteomes" id="UP000214596"/>
    </source>
</evidence>
<dbReference type="Gene3D" id="2.60.40.740">
    <property type="match status" value="1"/>
</dbReference>
<organism evidence="2 3">
    <name type="scientific">Vibrio parahaemolyticus</name>
    <dbReference type="NCBI Taxonomy" id="670"/>
    <lineage>
        <taxon>Bacteria</taxon>
        <taxon>Pseudomonadati</taxon>
        <taxon>Pseudomonadota</taxon>
        <taxon>Gammaproteobacteria</taxon>
        <taxon>Vibrionales</taxon>
        <taxon>Vibrionaceae</taxon>
        <taxon>Vibrio</taxon>
    </lineage>
</organism>
<proteinExistence type="predicted"/>
<evidence type="ECO:0000259" key="1">
    <source>
        <dbReference type="Pfam" id="PF01345"/>
    </source>
</evidence>
<name>A0A227J7H7_VIBPH</name>
<dbReference type="AlphaFoldDB" id="A0A227J7H7"/>
<reference evidence="2 3" key="1">
    <citation type="journal article" date="2017" name="Appl. Environ. Microbiol.">
        <title>Parallel evolution of two clades of a major Atlantic endemic Vibrio parahaemolyticus pathogen lineage by independent acquisition of related pathogenicity islands.</title>
        <authorList>
            <person name="Xu F."/>
            <person name="Gonzalez-Escalona N."/>
            <person name="Drees K.P."/>
            <person name="Sebra R.P."/>
            <person name="Cooper V.S."/>
            <person name="Jones S.H."/>
            <person name="Whistler C.A."/>
        </authorList>
    </citation>
    <scope>NUCLEOTIDE SEQUENCE [LARGE SCALE GENOMIC DNA]</scope>
    <source>
        <strain evidence="2 3">MAVP-3</strain>
    </source>
</reference>
<dbReference type="Proteomes" id="UP000214596">
    <property type="component" value="Unassembled WGS sequence"/>
</dbReference>
<dbReference type="EMBL" id="NIXT01002320">
    <property type="protein sequence ID" value="OXE30334.1"/>
    <property type="molecule type" value="Genomic_DNA"/>
</dbReference>
<dbReference type="Pfam" id="PF01345">
    <property type="entry name" value="DUF11"/>
    <property type="match status" value="1"/>
</dbReference>
<gene>
    <name evidence="2" type="ORF">CA163_23895</name>
</gene>
<evidence type="ECO:0000313" key="2">
    <source>
        <dbReference type="EMBL" id="OXE30334.1"/>
    </source>
</evidence>
<sequence>AADLNVTKIVDKTQYESGDTLTYTIQIENTTANWANDVQVKDFVNKITAASVTGADVIAFESGTIYMNAESLSGATKFPAANDEFIDGSIDIAPNDVVTITVEGELNSQVVGEVTNTVDV</sequence>
<protein>
    <recommendedName>
        <fullName evidence="1">DUF11 domain-containing protein</fullName>
    </recommendedName>
</protein>
<accession>A0A227J7H7</accession>
<feature type="non-terminal residue" evidence="2">
    <location>
        <position position="120"/>
    </location>
</feature>
<dbReference type="InterPro" id="IPR001434">
    <property type="entry name" value="OmcB-like_DUF11"/>
</dbReference>
<dbReference type="InterPro" id="IPR047589">
    <property type="entry name" value="DUF11_rpt"/>
</dbReference>
<dbReference type="NCBIfam" id="TIGR01451">
    <property type="entry name" value="B_ant_repeat"/>
    <property type="match status" value="1"/>
</dbReference>